<dbReference type="RefSeq" id="WP_112927166.1">
    <property type="nucleotide sequence ID" value="NZ_CP029556.1"/>
</dbReference>
<dbReference type="GO" id="GO:0005886">
    <property type="term" value="C:plasma membrane"/>
    <property type="evidence" value="ECO:0007669"/>
    <property type="project" value="TreeGrafter"/>
</dbReference>
<dbReference type="Proteomes" id="UP000251842">
    <property type="component" value="Chromosome"/>
</dbReference>
<gene>
    <name evidence="2" type="ORF">DCD74_09940</name>
</gene>
<feature type="transmembrane region" description="Helical" evidence="1">
    <location>
        <begin position="12"/>
        <end position="32"/>
    </location>
</feature>
<reference evidence="3" key="1">
    <citation type="submission" date="2018-05" db="EMBL/GenBank/DDBJ databases">
        <title>Luteimonas pekinense sp. nov., isolated from human Meibomian gland secretions, Beijing, China.</title>
        <authorList>
            <person name="Wen T."/>
            <person name="Bai H."/>
            <person name="Lv H."/>
        </authorList>
    </citation>
    <scope>NUCLEOTIDE SEQUENCE [LARGE SCALE GENOMIC DNA]</scope>
    <source>
        <strain evidence="3">83-4</strain>
    </source>
</reference>
<feature type="transmembrane region" description="Helical" evidence="1">
    <location>
        <begin position="44"/>
        <end position="64"/>
    </location>
</feature>
<feature type="transmembrane region" description="Helical" evidence="1">
    <location>
        <begin position="70"/>
        <end position="90"/>
    </location>
</feature>
<proteinExistence type="predicted"/>
<evidence type="ECO:0008006" key="4">
    <source>
        <dbReference type="Google" id="ProtNLM"/>
    </source>
</evidence>
<dbReference type="EMBL" id="CP029556">
    <property type="protein sequence ID" value="AXA84954.1"/>
    <property type="molecule type" value="Genomic_DNA"/>
</dbReference>
<feature type="transmembrane region" description="Helical" evidence="1">
    <location>
        <begin position="102"/>
        <end position="122"/>
    </location>
</feature>
<dbReference type="PANTHER" id="PTHR39594:SF1">
    <property type="entry name" value="PROTEIN YCHQ"/>
    <property type="match status" value="1"/>
</dbReference>
<keyword evidence="3" id="KW-1185">Reference proteome</keyword>
<keyword evidence="1" id="KW-0472">Membrane</keyword>
<evidence type="ECO:0000256" key="1">
    <source>
        <dbReference type="SAM" id="Phobius"/>
    </source>
</evidence>
<dbReference type="KEGG" id="lue:DCD74_09940"/>
<sequence>MIEFYPQIKMLHIALVLLSGALFALRGGAALLGMRWPRHVAVRYTSYTIDTFLLTSAAMLATILPRALFANGWLTVKLLLVVAYIVLGVMAMRASLSRGARVAFYIAALAVFAFILGIARLHSPWGWLAPYLA</sequence>
<keyword evidence="1" id="KW-0812">Transmembrane</keyword>
<evidence type="ECO:0000313" key="2">
    <source>
        <dbReference type="EMBL" id="AXA84954.1"/>
    </source>
</evidence>
<name>A0A344J7E4_9GAMM</name>
<evidence type="ECO:0000313" key="3">
    <source>
        <dbReference type="Proteomes" id="UP000251842"/>
    </source>
</evidence>
<keyword evidence="1" id="KW-1133">Transmembrane helix</keyword>
<dbReference type="OrthoDB" id="5588650at2"/>
<accession>A0A344J7E4</accession>
<dbReference type="PANTHER" id="PTHR39594">
    <property type="entry name" value="PROTEIN YCHQ"/>
    <property type="match status" value="1"/>
</dbReference>
<protein>
    <recommendedName>
        <fullName evidence="4">Regulator SirB</fullName>
    </recommendedName>
</protein>
<dbReference type="Pfam" id="PF04247">
    <property type="entry name" value="SirB"/>
    <property type="match status" value="1"/>
</dbReference>
<dbReference type="InterPro" id="IPR007360">
    <property type="entry name" value="SirB"/>
</dbReference>
<organism evidence="2 3">
    <name type="scientific">Solilutibacter oculi</name>
    <dbReference type="NCBI Taxonomy" id="2698682"/>
    <lineage>
        <taxon>Bacteria</taxon>
        <taxon>Pseudomonadati</taxon>
        <taxon>Pseudomonadota</taxon>
        <taxon>Gammaproteobacteria</taxon>
        <taxon>Lysobacterales</taxon>
        <taxon>Lysobacteraceae</taxon>
        <taxon>Solilutibacter</taxon>
    </lineage>
</organism>
<dbReference type="AlphaFoldDB" id="A0A344J7E4"/>
<dbReference type="PIRSF" id="PIRSF005610">
    <property type="entry name" value="SirB"/>
    <property type="match status" value="1"/>
</dbReference>